<evidence type="ECO:0000313" key="2">
    <source>
        <dbReference type="Proteomes" id="UP000661077"/>
    </source>
</evidence>
<name>A0ABS1WUS1_9GAMM</name>
<dbReference type="EMBL" id="JAEVLS010000002">
    <property type="protein sequence ID" value="MBM0104724.1"/>
    <property type="molecule type" value="Genomic_DNA"/>
</dbReference>
<evidence type="ECO:0008006" key="3">
    <source>
        <dbReference type="Google" id="ProtNLM"/>
    </source>
</evidence>
<gene>
    <name evidence="1" type="ORF">JM946_08195</name>
</gene>
<reference evidence="1 2" key="1">
    <citation type="journal article" date="2021" name="Int. J. Syst. Evol. Microbiol.">
        <title>Steroidobacter gossypii sp. nov., isolated from soil of cotton cropping field.</title>
        <authorList>
            <person name="Huang R."/>
            <person name="Yang S."/>
            <person name="Zhen C."/>
            <person name="Liu W."/>
        </authorList>
    </citation>
    <scope>NUCLEOTIDE SEQUENCE [LARGE SCALE GENOMIC DNA]</scope>
    <source>
        <strain evidence="1 2">S1-65</strain>
    </source>
</reference>
<comment type="caution">
    <text evidence="1">The sequence shown here is derived from an EMBL/GenBank/DDBJ whole genome shotgun (WGS) entry which is preliminary data.</text>
</comment>
<organism evidence="1 2">
    <name type="scientific">Steroidobacter gossypii</name>
    <dbReference type="NCBI Taxonomy" id="2805490"/>
    <lineage>
        <taxon>Bacteria</taxon>
        <taxon>Pseudomonadati</taxon>
        <taxon>Pseudomonadota</taxon>
        <taxon>Gammaproteobacteria</taxon>
        <taxon>Steroidobacterales</taxon>
        <taxon>Steroidobacteraceae</taxon>
        <taxon>Steroidobacter</taxon>
    </lineage>
</organism>
<dbReference type="RefSeq" id="WP_203166732.1">
    <property type="nucleotide sequence ID" value="NZ_JAEVLS010000002.1"/>
</dbReference>
<evidence type="ECO:0000313" key="1">
    <source>
        <dbReference type="EMBL" id="MBM0104724.1"/>
    </source>
</evidence>
<sequence>MSDGCAHCGHSFTEPYGYFSVDFARYYSRKPLCLFSWCFQCSHITVARQPWYFRLVRMPLCKVQRTLPSSALVDLPRCEANDPEAGTFVGSHLMRMVWHCVNARVAAERGHEDHEAALHLALEKLAPREVALMIMMTVAARRLIPLEQQIQEGMYLKDLFTVGRFKQWLATCRDRQAAAGTLEMLRAYEASGTEDAGAP</sequence>
<accession>A0ABS1WUS1</accession>
<proteinExistence type="predicted"/>
<protein>
    <recommendedName>
        <fullName evidence="3">DUF2225 domain-containing protein</fullName>
    </recommendedName>
</protein>
<keyword evidence="2" id="KW-1185">Reference proteome</keyword>
<dbReference type="Proteomes" id="UP000661077">
    <property type="component" value="Unassembled WGS sequence"/>
</dbReference>